<name>A0A914EFY0_9BILA</name>
<dbReference type="AlphaFoldDB" id="A0A914EFY0"/>
<protein>
    <submittedName>
        <fullName evidence="2">Uncharacterized protein</fullName>
    </submittedName>
</protein>
<organism evidence="1 2">
    <name type="scientific">Acrobeloides nanus</name>
    <dbReference type="NCBI Taxonomy" id="290746"/>
    <lineage>
        <taxon>Eukaryota</taxon>
        <taxon>Metazoa</taxon>
        <taxon>Ecdysozoa</taxon>
        <taxon>Nematoda</taxon>
        <taxon>Chromadorea</taxon>
        <taxon>Rhabditida</taxon>
        <taxon>Tylenchina</taxon>
        <taxon>Cephalobomorpha</taxon>
        <taxon>Cephaloboidea</taxon>
        <taxon>Cephalobidae</taxon>
        <taxon>Acrobeloides</taxon>
    </lineage>
</organism>
<reference evidence="2" key="1">
    <citation type="submission" date="2022-11" db="UniProtKB">
        <authorList>
            <consortium name="WormBaseParasite"/>
        </authorList>
    </citation>
    <scope>IDENTIFICATION</scope>
</reference>
<evidence type="ECO:0000313" key="2">
    <source>
        <dbReference type="WBParaSite" id="ACRNAN_scaffold758.g10797.t1"/>
    </source>
</evidence>
<keyword evidence="1" id="KW-1185">Reference proteome</keyword>
<dbReference type="WBParaSite" id="ACRNAN_scaffold758.g10797.t1">
    <property type="protein sequence ID" value="ACRNAN_scaffold758.g10797.t1"/>
    <property type="gene ID" value="ACRNAN_scaffold758.g10797"/>
</dbReference>
<dbReference type="Proteomes" id="UP000887540">
    <property type="component" value="Unplaced"/>
</dbReference>
<proteinExistence type="predicted"/>
<evidence type="ECO:0000313" key="1">
    <source>
        <dbReference type="Proteomes" id="UP000887540"/>
    </source>
</evidence>
<sequence length="158" mass="18433">MEIKRVDESHWESQYVIPYYGFILHTTCVEQDQYVVLTGELQTANGDILHTDIDWDMKNCVFRDKSCIMEVGSTAASDVETGEDLTQENIELTHKPVKMLNYVPQVYMVTKHNHWFTKLLRIKFKVGKEECCLNFEKKKSVRRGDGGNQIQFEGETYE</sequence>
<accession>A0A914EFY0</accession>